<reference evidence="1 2" key="1">
    <citation type="submission" date="2016-11" db="EMBL/GenBank/DDBJ databases">
        <title>Genomic analysis of Caldithrix abyssi and proposal of a novel bacterial phylum Caldithrichaeota.</title>
        <authorList>
            <person name="Kublanov I."/>
            <person name="Sigalova O."/>
            <person name="Gavrilov S."/>
            <person name="Lebedinsky A."/>
            <person name="Ivanova N."/>
            <person name="Daum C."/>
            <person name="Reddy T."/>
            <person name="Klenk H.P."/>
            <person name="Goker M."/>
            <person name="Reva O."/>
            <person name="Miroshnichenko M."/>
            <person name="Kyprides N."/>
            <person name="Woyke T."/>
            <person name="Gelfand M."/>
        </authorList>
    </citation>
    <scope>NUCLEOTIDE SEQUENCE [LARGE SCALE GENOMIC DNA]</scope>
    <source>
        <strain evidence="1 2">LF13</strain>
    </source>
</reference>
<name>A0A1J1C8Y3_CALAY</name>
<accession>A0A1J1C8Y3</accession>
<gene>
    <name evidence="1" type="ORF">Cabys_1709</name>
</gene>
<dbReference type="KEGG" id="caby:Cabys_1709"/>
<protein>
    <submittedName>
        <fullName evidence="1">Uncharacterized protein</fullName>
    </submittedName>
</protein>
<dbReference type="EMBL" id="CP018099">
    <property type="protein sequence ID" value="APF18458.1"/>
    <property type="molecule type" value="Genomic_DNA"/>
</dbReference>
<sequence length="64" mass="7338">MQGNIQKNGKKYIFLFLTSKINRNAPKVIFSQITPIIFVNFYSTIQPFNHSTIQLINHSTNPAV</sequence>
<proteinExistence type="predicted"/>
<evidence type="ECO:0000313" key="1">
    <source>
        <dbReference type="EMBL" id="APF18458.1"/>
    </source>
</evidence>
<organism evidence="1 2">
    <name type="scientific">Caldithrix abyssi DSM 13497</name>
    <dbReference type="NCBI Taxonomy" id="880073"/>
    <lineage>
        <taxon>Bacteria</taxon>
        <taxon>Pseudomonadati</taxon>
        <taxon>Calditrichota</taxon>
        <taxon>Calditrichia</taxon>
        <taxon>Calditrichales</taxon>
        <taxon>Calditrichaceae</taxon>
        <taxon>Caldithrix</taxon>
    </lineage>
</organism>
<dbReference type="AlphaFoldDB" id="A0A1J1C8Y3"/>
<evidence type="ECO:0000313" key="2">
    <source>
        <dbReference type="Proteomes" id="UP000183868"/>
    </source>
</evidence>
<dbReference type="Proteomes" id="UP000183868">
    <property type="component" value="Chromosome"/>
</dbReference>